<dbReference type="CDD" id="cd11333">
    <property type="entry name" value="AmyAc_SI_OligoGlu_DGase"/>
    <property type="match status" value="1"/>
</dbReference>
<reference evidence="5" key="1">
    <citation type="submission" date="2023-07" db="EMBL/GenBank/DDBJ databases">
        <title>Conexibacter stalactiti sp. nov., isolated from stalactites in a lava cave and emended description of the genus Conexibacter.</title>
        <authorList>
            <person name="Lee S.D."/>
        </authorList>
    </citation>
    <scope>NUCLEOTIDE SEQUENCE [LARGE SCALE GENOMIC DNA]</scope>
    <source>
        <strain evidence="5">KCTC 39840</strain>
    </source>
</reference>
<dbReference type="PANTHER" id="PTHR10357">
    <property type="entry name" value="ALPHA-AMYLASE FAMILY MEMBER"/>
    <property type="match status" value="1"/>
</dbReference>
<evidence type="ECO:0000256" key="1">
    <source>
        <dbReference type="ARBA" id="ARBA00008061"/>
    </source>
</evidence>
<dbReference type="InterPro" id="IPR006047">
    <property type="entry name" value="GH13_cat_dom"/>
</dbReference>
<gene>
    <name evidence="4" type="ORF">R7226_13935</name>
</gene>
<dbReference type="PANTHER" id="PTHR10357:SF179">
    <property type="entry name" value="NEUTRAL AND BASIC AMINO ACID TRANSPORT PROTEIN RBAT"/>
    <property type="match status" value="1"/>
</dbReference>
<dbReference type="Gene3D" id="3.20.20.80">
    <property type="entry name" value="Glycosidases"/>
    <property type="match status" value="2"/>
</dbReference>
<dbReference type="EMBL" id="JAWSTH010000033">
    <property type="protein sequence ID" value="MDW5595445.1"/>
    <property type="molecule type" value="Genomic_DNA"/>
</dbReference>
<evidence type="ECO:0000259" key="3">
    <source>
        <dbReference type="SMART" id="SM00642"/>
    </source>
</evidence>
<proteinExistence type="inferred from homology"/>
<sequence length="560" mass="63976">MDVLKVQTSAEAPAATPPAPRPTVPWWKSGPIYHIYPRSFADSNGDGVGDLQGIVEKLDHLNDGTERSLGVKGIWLSAMYLSPGRDVGYDVADHRVIDPAFGTQEDFETLVRECRSRGIHVILDFVLNHTSDLHPWFLESRASRTSAKRDWYVWRRPVRGRKPPNNWRSFFGGPAWTFDEETGEHYLHTFLPEQPDLNWHNPEVRAACLDVVRHWLGHGISGVRLDVFNAYFKHPDLPDNPRRLGRSAWSRQRHLYNKDRPELHGFLEELRALLDEFPDTMAVGETFDGHPELAASYCDSLHMAFNFDFLLQPWKPSAIQRAIERWDRLLSREGTWPCYVLSNHDNPRHAWRYGRDLASGAADARAKVAAALLLTLRGTPYIYYGEEIGMQDVPVSRDEAWDVAFDGGTRDTARTPMHWDDSAFAGFSSQRPWLPIGPDYRERNVAHQQSDGRSILSFYRRLSALRAQTPALLEGSWTPLLKAPRAALVYMRETPGSRALVALNFTDRRVRVRLDAPMPTRRWTPRVSTRRPDIGWSVHLGQTLELGPYEATVFTSEAER</sequence>
<name>A0ABU4HSD4_9ACTN</name>
<feature type="domain" description="Glycosyl hydrolase family 13 catalytic" evidence="3">
    <location>
        <begin position="34"/>
        <end position="414"/>
    </location>
</feature>
<dbReference type="Pfam" id="PF00128">
    <property type="entry name" value="Alpha-amylase"/>
    <property type="match status" value="1"/>
</dbReference>
<dbReference type="InterPro" id="IPR013780">
    <property type="entry name" value="Glyco_hydro_b"/>
</dbReference>
<dbReference type="RefSeq" id="WP_318597781.1">
    <property type="nucleotide sequence ID" value="NZ_JAWSTH010000033.1"/>
</dbReference>
<dbReference type="InterPro" id="IPR017853">
    <property type="entry name" value="GH"/>
</dbReference>
<comment type="similarity">
    <text evidence="1">Belongs to the glycosyl hydrolase 13 family.</text>
</comment>
<evidence type="ECO:0000313" key="5">
    <source>
        <dbReference type="Proteomes" id="UP001284601"/>
    </source>
</evidence>
<dbReference type="Proteomes" id="UP001284601">
    <property type="component" value="Unassembled WGS sequence"/>
</dbReference>
<organism evidence="4 5">
    <name type="scientific">Conexibacter stalactiti</name>
    <dbReference type="NCBI Taxonomy" id="1940611"/>
    <lineage>
        <taxon>Bacteria</taxon>
        <taxon>Bacillati</taxon>
        <taxon>Actinomycetota</taxon>
        <taxon>Thermoleophilia</taxon>
        <taxon>Solirubrobacterales</taxon>
        <taxon>Conexibacteraceae</taxon>
        <taxon>Conexibacter</taxon>
    </lineage>
</organism>
<dbReference type="SUPFAM" id="SSF51445">
    <property type="entry name" value="(Trans)glycosidases"/>
    <property type="match status" value="1"/>
</dbReference>
<keyword evidence="5" id="KW-1185">Reference proteome</keyword>
<dbReference type="SUPFAM" id="SSF51011">
    <property type="entry name" value="Glycosyl hydrolase domain"/>
    <property type="match status" value="1"/>
</dbReference>
<dbReference type="SMART" id="SM00642">
    <property type="entry name" value="Aamy"/>
    <property type="match status" value="1"/>
</dbReference>
<accession>A0ABU4HSD4</accession>
<dbReference type="Gene3D" id="3.90.400.10">
    <property type="entry name" value="Oligo-1,6-glucosidase, Domain 2"/>
    <property type="match status" value="1"/>
</dbReference>
<comment type="caution">
    <text evidence="4">The sequence shown here is derived from an EMBL/GenBank/DDBJ whole genome shotgun (WGS) entry which is preliminary data.</text>
</comment>
<evidence type="ECO:0000256" key="2">
    <source>
        <dbReference type="SAM" id="MobiDB-lite"/>
    </source>
</evidence>
<dbReference type="InterPro" id="IPR045857">
    <property type="entry name" value="O16G_dom_2"/>
</dbReference>
<evidence type="ECO:0000313" key="4">
    <source>
        <dbReference type="EMBL" id="MDW5595445.1"/>
    </source>
</evidence>
<protein>
    <submittedName>
        <fullName evidence="4">Alpha-glucosidase</fullName>
    </submittedName>
</protein>
<dbReference type="Gene3D" id="2.60.40.1180">
    <property type="entry name" value="Golgi alpha-mannosidase II"/>
    <property type="match status" value="1"/>
</dbReference>
<feature type="region of interest" description="Disordered" evidence="2">
    <location>
        <begin position="1"/>
        <end position="21"/>
    </location>
</feature>